<dbReference type="SMART" id="SM00320">
    <property type="entry name" value="WD40"/>
    <property type="match status" value="5"/>
</dbReference>
<feature type="compositionally biased region" description="Acidic residues" evidence="5">
    <location>
        <begin position="1"/>
        <end position="26"/>
    </location>
</feature>
<dbReference type="Gene3D" id="2.130.10.10">
    <property type="entry name" value="YVTN repeat-like/Quinoprotein amine dehydrogenase"/>
    <property type="match status" value="1"/>
</dbReference>
<feature type="repeat" description="WD" evidence="4">
    <location>
        <begin position="318"/>
        <end position="360"/>
    </location>
</feature>
<dbReference type="PANTHER" id="PTHR45903:SF1">
    <property type="entry name" value="GLUTAMATE-RICH WD REPEAT-CONTAINING PROTEIN 1"/>
    <property type="match status" value="1"/>
</dbReference>
<feature type="repeat" description="WD" evidence="4">
    <location>
        <begin position="371"/>
        <end position="405"/>
    </location>
</feature>
<dbReference type="Pfam" id="PF12265">
    <property type="entry name" value="CAF1C_H4-bd"/>
    <property type="match status" value="1"/>
</dbReference>
<dbReference type="InterPro" id="IPR001680">
    <property type="entry name" value="WD40_rpt"/>
</dbReference>
<dbReference type="AlphaFoldDB" id="A0AAD4LGP3"/>
<dbReference type="GO" id="GO:0005730">
    <property type="term" value="C:nucleolus"/>
    <property type="evidence" value="ECO:0007669"/>
    <property type="project" value="TreeGrafter"/>
</dbReference>
<feature type="repeat" description="WD" evidence="4">
    <location>
        <begin position="272"/>
        <end position="314"/>
    </location>
</feature>
<dbReference type="Proteomes" id="UP001201163">
    <property type="component" value="Unassembled WGS sequence"/>
</dbReference>
<dbReference type="PROSITE" id="PS50294">
    <property type="entry name" value="WD_REPEATS_REGION"/>
    <property type="match status" value="3"/>
</dbReference>
<name>A0AAD4LGP3_9AGAM</name>
<dbReference type="InterPro" id="IPR022052">
    <property type="entry name" value="Histone-bd_RBBP4-like_N"/>
</dbReference>
<dbReference type="GO" id="GO:0042254">
    <property type="term" value="P:ribosome biogenesis"/>
    <property type="evidence" value="ECO:0007669"/>
    <property type="project" value="TreeGrafter"/>
</dbReference>
<dbReference type="InterPro" id="IPR036322">
    <property type="entry name" value="WD40_repeat_dom_sf"/>
</dbReference>
<comment type="caution">
    <text evidence="7">The sequence shown here is derived from an EMBL/GenBank/DDBJ whole genome shotgun (WGS) entry which is preliminary data.</text>
</comment>
<accession>A0AAD4LGP3</accession>
<feature type="region of interest" description="Disordered" evidence="5">
    <location>
        <begin position="121"/>
        <end position="145"/>
    </location>
</feature>
<dbReference type="InterPro" id="IPR015943">
    <property type="entry name" value="WD40/YVTN_repeat-like_dom_sf"/>
</dbReference>
<evidence type="ECO:0000256" key="4">
    <source>
        <dbReference type="PROSITE-ProRule" id="PRU00221"/>
    </source>
</evidence>
<feature type="domain" description="Histone-binding protein RBBP4-like N-terminal" evidence="6">
    <location>
        <begin position="55"/>
        <end position="123"/>
    </location>
</feature>
<feature type="compositionally biased region" description="Acidic residues" evidence="5">
    <location>
        <begin position="130"/>
        <end position="145"/>
    </location>
</feature>
<evidence type="ECO:0000313" key="7">
    <source>
        <dbReference type="EMBL" id="KAH8992488.1"/>
    </source>
</evidence>
<evidence type="ECO:0000313" key="8">
    <source>
        <dbReference type="Proteomes" id="UP001201163"/>
    </source>
</evidence>
<dbReference type="Pfam" id="PF00400">
    <property type="entry name" value="WD40"/>
    <property type="match status" value="3"/>
</dbReference>
<organism evidence="7 8">
    <name type="scientific">Lactarius akahatsu</name>
    <dbReference type="NCBI Taxonomy" id="416441"/>
    <lineage>
        <taxon>Eukaryota</taxon>
        <taxon>Fungi</taxon>
        <taxon>Dikarya</taxon>
        <taxon>Basidiomycota</taxon>
        <taxon>Agaricomycotina</taxon>
        <taxon>Agaricomycetes</taxon>
        <taxon>Russulales</taxon>
        <taxon>Russulaceae</taxon>
        <taxon>Lactarius</taxon>
    </lineage>
</organism>
<evidence type="ECO:0000256" key="1">
    <source>
        <dbReference type="ARBA" id="ARBA00022574"/>
    </source>
</evidence>
<dbReference type="InterPro" id="IPR051972">
    <property type="entry name" value="Glutamate-rich_WD_repeat"/>
</dbReference>
<dbReference type="PROSITE" id="PS50082">
    <property type="entry name" value="WD_REPEATS_2"/>
    <property type="match status" value="3"/>
</dbReference>
<keyword evidence="8" id="KW-1185">Reference proteome</keyword>
<sequence length="470" mass="51782">MGEFEDAWEDEIERDEEDGAGMEIDDGVMPPIEESEEKPKAPNVFIPGVHTLGKDEILEPDDSVYLMRHTMNANWPCLSFDVLRDDEGDQRQRFPATAWIVAGSQADAAKKNELSVFKMTQLHRTQKDGESDDDDDDDDDDDNLDEDAVLDYRSVPHFGGVNRVRAQPLPAGPLPAPSRPYYVASWAETGKVHIWDVRPLIYALDTPGATADKERTEKPQYTVEAHGRAEGFAMDWAASDTGALRLLTGDIHSKIYLTTSTPTGFTTQNTPFTSHTSSVEDIQWSPSEATVFASCSADQSVRMWDVRSKGRKSVAAIGTAHSSDVNVISWSRSTAYLLLSGGDEGEIKVWDLRNVKKTGTTAPDPTPVASFAWHRAPITSVEWHPTEDSIFAASGADDQVTLWDLAVEQDDEETGAMDDTPEGGQDVPPQLLFVHQGQTDVKEVHWHPQVPGAVISTARNGFNIFKTISV</sequence>
<keyword evidence="1 4" id="KW-0853">WD repeat</keyword>
<gene>
    <name evidence="7" type="ORF">EDB92DRAFT_1934805</name>
</gene>
<feature type="region of interest" description="Disordered" evidence="5">
    <location>
        <begin position="1"/>
        <end position="43"/>
    </location>
</feature>
<dbReference type="PRINTS" id="PR00320">
    <property type="entry name" value="GPROTEINBRPT"/>
</dbReference>
<evidence type="ECO:0000256" key="2">
    <source>
        <dbReference type="ARBA" id="ARBA00022737"/>
    </source>
</evidence>
<evidence type="ECO:0000256" key="3">
    <source>
        <dbReference type="ARBA" id="ARBA00040876"/>
    </source>
</evidence>
<keyword evidence="2" id="KW-0677">Repeat</keyword>
<dbReference type="PANTHER" id="PTHR45903">
    <property type="entry name" value="GLUTAMATE-RICH WD REPEAT-CONTAINING PROTEIN 1"/>
    <property type="match status" value="1"/>
</dbReference>
<dbReference type="InterPro" id="IPR020472">
    <property type="entry name" value="WD40_PAC1"/>
</dbReference>
<dbReference type="EMBL" id="JAKELL010000022">
    <property type="protein sequence ID" value="KAH8992488.1"/>
    <property type="molecule type" value="Genomic_DNA"/>
</dbReference>
<proteinExistence type="predicted"/>
<evidence type="ECO:0000259" key="6">
    <source>
        <dbReference type="Pfam" id="PF12265"/>
    </source>
</evidence>
<protein>
    <recommendedName>
        <fullName evidence="3">Glutamate-rich WD repeat-containing protein 1</fullName>
    </recommendedName>
</protein>
<evidence type="ECO:0000256" key="5">
    <source>
        <dbReference type="SAM" id="MobiDB-lite"/>
    </source>
</evidence>
<dbReference type="SUPFAM" id="SSF50978">
    <property type="entry name" value="WD40 repeat-like"/>
    <property type="match status" value="1"/>
</dbReference>
<reference evidence="7" key="1">
    <citation type="submission" date="2022-01" db="EMBL/GenBank/DDBJ databases">
        <title>Comparative genomics reveals a dynamic genome evolution in the ectomycorrhizal milk-cap (Lactarius) mushrooms.</title>
        <authorList>
            <consortium name="DOE Joint Genome Institute"/>
            <person name="Lebreton A."/>
            <person name="Tang N."/>
            <person name="Kuo A."/>
            <person name="LaButti K."/>
            <person name="Drula E."/>
            <person name="Barry K."/>
            <person name="Clum A."/>
            <person name="Lipzen A."/>
            <person name="Mousain D."/>
            <person name="Ng V."/>
            <person name="Wang R."/>
            <person name="Wang X."/>
            <person name="Dai Y."/>
            <person name="Henrissat B."/>
            <person name="Grigoriev I.V."/>
            <person name="Guerin-Laguette A."/>
            <person name="Yu F."/>
            <person name="Martin F.M."/>
        </authorList>
    </citation>
    <scope>NUCLEOTIDE SEQUENCE</scope>
    <source>
        <strain evidence="7">QP</strain>
    </source>
</reference>